<feature type="transmembrane region" description="Helical" evidence="1">
    <location>
        <begin position="114"/>
        <end position="133"/>
    </location>
</feature>
<keyword evidence="1" id="KW-0472">Membrane</keyword>
<sequence>MIQLGKFLGASGAAALTSGLMLSPALGLWLAVLDYRQGFWMALSNGALVTVMMLLLLPITISAFFIGSLCLGTPLFLIVAKTGRTGVMTAIALGAILSGGVAWLLFGYLGGDSWVPPVAVSGAIGALAFRAVARRPMPPPAPPS</sequence>
<accession>A0AAJ5X4N6</accession>
<dbReference type="AlphaFoldDB" id="A0AAJ5X4N6"/>
<feature type="transmembrane region" description="Helical" evidence="1">
    <location>
        <begin position="87"/>
        <end position="108"/>
    </location>
</feature>
<protein>
    <submittedName>
        <fullName evidence="2">Uncharacterized protein</fullName>
    </submittedName>
</protein>
<dbReference type="Proteomes" id="UP001213664">
    <property type="component" value="Chromosome"/>
</dbReference>
<feature type="transmembrane region" description="Helical" evidence="1">
    <location>
        <begin position="51"/>
        <end position="80"/>
    </location>
</feature>
<organism evidence="2 3">
    <name type="scientific">Candidatus Brevundimonas colombiensis</name>
    <dbReference type="NCBI Taxonomy" id="3121376"/>
    <lineage>
        <taxon>Bacteria</taxon>
        <taxon>Pseudomonadati</taxon>
        <taxon>Pseudomonadota</taxon>
        <taxon>Alphaproteobacteria</taxon>
        <taxon>Caulobacterales</taxon>
        <taxon>Caulobacteraceae</taxon>
        <taxon>Brevundimonas</taxon>
    </lineage>
</organism>
<dbReference type="EMBL" id="CP119326">
    <property type="protein sequence ID" value="WEK40982.1"/>
    <property type="molecule type" value="Genomic_DNA"/>
</dbReference>
<evidence type="ECO:0000256" key="1">
    <source>
        <dbReference type="SAM" id="Phobius"/>
    </source>
</evidence>
<reference evidence="2" key="1">
    <citation type="submission" date="2023-03" db="EMBL/GenBank/DDBJ databases">
        <title>Andean soil-derived lignocellulolytic bacterial consortium as a source of novel taxa and putative plastic-active enzymes.</title>
        <authorList>
            <person name="Diaz-Garcia L."/>
            <person name="Chuvochina M."/>
            <person name="Feuerriegel G."/>
            <person name="Bunk B."/>
            <person name="Sproer C."/>
            <person name="Streit W.R."/>
            <person name="Rodriguez L.M."/>
            <person name="Overmann J."/>
            <person name="Jimenez D.J."/>
        </authorList>
    </citation>
    <scope>NUCLEOTIDE SEQUENCE</scope>
    <source>
        <strain evidence="2">MAG 833</strain>
    </source>
</reference>
<evidence type="ECO:0000313" key="2">
    <source>
        <dbReference type="EMBL" id="WEK40982.1"/>
    </source>
</evidence>
<evidence type="ECO:0000313" key="3">
    <source>
        <dbReference type="Proteomes" id="UP001213664"/>
    </source>
</evidence>
<keyword evidence="1" id="KW-1133">Transmembrane helix</keyword>
<gene>
    <name evidence="2" type="ORF">P0Y50_05070</name>
</gene>
<proteinExistence type="predicted"/>
<name>A0AAJ5X4N6_9CAUL</name>
<keyword evidence="1" id="KW-0812">Transmembrane</keyword>